<dbReference type="InterPro" id="IPR011260">
    <property type="entry name" value="RNAP_asu_C"/>
</dbReference>
<dbReference type="GO" id="GO:0003899">
    <property type="term" value="F:DNA-directed RNA polymerase activity"/>
    <property type="evidence" value="ECO:0007669"/>
    <property type="project" value="UniProtKB-EC"/>
</dbReference>
<dbReference type="InterPro" id="IPR011263">
    <property type="entry name" value="DNA-dir_RNA_pol_RpoA/D/Rpb3"/>
</dbReference>
<keyword evidence="17" id="KW-1185">Reference proteome</keyword>
<dbReference type="AlphaFoldDB" id="A0A7R9AJB8"/>
<dbReference type="SMART" id="SM00662">
    <property type="entry name" value="RPOLD"/>
    <property type="match status" value="1"/>
</dbReference>
<protein>
    <recommendedName>
        <fullName evidence="10">Large ribosomal subunit protein bL17m</fullName>
        <ecNumber evidence="3">2.7.7.6</ecNumber>
    </recommendedName>
    <alternativeName>
        <fullName evidence="11">39S ribosomal protein L17, mitochondrial</fullName>
    </alternativeName>
</protein>
<comment type="catalytic activity">
    <reaction evidence="12">
        <text>RNA(n) + a ribonucleoside 5'-triphosphate = RNA(n+1) + diphosphate</text>
        <dbReference type="Rhea" id="RHEA:21248"/>
        <dbReference type="Rhea" id="RHEA-COMP:14527"/>
        <dbReference type="Rhea" id="RHEA-COMP:17342"/>
        <dbReference type="ChEBI" id="CHEBI:33019"/>
        <dbReference type="ChEBI" id="CHEBI:61557"/>
        <dbReference type="ChEBI" id="CHEBI:140395"/>
        <dbReference type="EC" id="2.7.7.6"/>
    </reaction>
</comment>
<proteinExistence type="inferred from homology"/>
<dbReference type="InterPro" id="IPR047859">
    <property type="entry name" value="Ribosomal_bL17_CS"/>
</dbReference>
<dbReference type="PROSITE" id="PS01167">
    <property type="entry name" value="RIBOSOMAL_L17"/>
    <property type="match status" value="1"/>
</dbReference>
<evidence type="ECO:0000256" key="1">
    <source>
        <dbReference type="ARBA" id="ARBA00007123"/>
    </source>
</evidence>
<evidence type="ECO:0000256" key="3">
    <source>
        <dbReference type="ARBA" id="ARBA00012418"/>
    </source>
</evidence>
<dbReference type="GO" id="GO:0022625">
    <property type="term" value="C:cytosolic large ribosomal subunit"/>
    <property type="evidence" value="ECO:0007669"/>
    <property type="project" value="TreeGrafter"/>
</dbReference>
<dbReference type="InterPro" id="IPR011773">
    <property type="entry name" value="DNA-dir_RpoA"/>
</dbReference>
<dbReference type="GO" id="GO:0006351">
    <property type="term" value="P:DNA-templated transcription"/>
    <property type="evidence" value="ECO:0007669"/>
    <property type="project" value="InterPro"/>
</dbReference>
<gene>
    <name evidence="16" type="ORF">DSTB1V02_LOCUS14583</name>
</gene>
<dbReference type="CDD" id="cd06928">
    <property type="entry name" value="RNAP_alpha_NTD"/>
    <property type="match status" value="1"/>
</dbReference>
<feature type="region of interest" description="Disordered" evidence="14">
    <location>
        <begin position="356"/>
        <end position="379"/>
    </location>
</feature>
<dbReference type="PANTHER" id="PTHR14413">
    <property type="entry name" value="RIBOSOMAL PROTEIN L17"/>
    <property type="match status" value="1"/>
</dbReference>
<dbReference type="InterPro" id="IPR000456">
    <property type="entry name" value="Ribosomal_bL17"/>
</dbReference>
<dbReference type="InterPro" id="IPR011262">
    <property type="entry name" value="DNA-dir_RNA_pol_insert"/>
</dbReference>
<dbReference type="Gene3D" id="3.90.1030.10">
    <property type="entry name" value="Ribosomal protein L17"/>
    <property type="match status" value="1"/>
</dbReference>
<name>A0A7R9AJB8_9CRUS</name>
<dbReference type="NCBIfam" id="TIGR02027">
    <property type="entry name" value="rpoA"/>
    <property type="match status" value="1"/>
</dbReference>
<dbReference type="Gene3D" id="3.30.1360.10">
    <property type="entry name" value="RNA polymerase, RBP11-like subunit"/>
    <property type="match status" value="1"/>
</dbReference>
<keyword evidence="5" id="KW-0808">Transferase</keyword>
<evidence type="ECO:0000256" key="2">
    <source>
        <dbReference type="ARBA" id="ARBA00008777"/>
    </source>
</evidence>
<dbReference type="NCBIfam" id="TIGR00059">
    <property type="entry name" value="L17"/>
    <property type="match status" value="1"/>
</dbReference>
<dbReference type="EMBL" id="LR912742">
    <property type="protein sequence ID" value="CAD7254837.1"/>
    <property type="molecule type" value="Genomic_DNA"/>
</dbReference>
<keyword evidence="4" id="KW-0240">DNA-directed RNA polymerase</keyword>
<evidence type="ECO:0000256" key="14">
    <source>
        <dbReference type="SAM" id="MobiDB-lite"/>
    </source>
</evidence>
<dbReference type="SUPFAM" id="SSF56553">
    <property type="entry name" value="Insert subdomain of RNA polymerase alpha subunit"/>
    <property type="match status" value="1"/>
</dbReference>
<dbReference type="PANTHER" id="PTHR14413:SF16">
    <property type="entry name" value="LARGE RIBOSOMAL SUBUNIT PROTEIN BL17M"/>
    <property type="match status" value="1"/>
</dbReference>
<sequence>MVITEGSEEEKLYVTISGKDKFVAGDIETNSNTFKIMNPDLYICTLEPNITLEIEFTVTKGRGYVPADENLPKDAAIGVIPVDAIYTPIKKVAYKVENTRVGQRTDYEKLTIDLKTDGTIHPEEAIKEASRIMIQHLMLITDENITFNDSSSREDNIVDEHILHMRKLLKTNLEDLDLSVRAYNCLKAAKINSLGEMVRFDMHELLKFRNFGKKSLVEIEELLQTKGLTFGMDLSKYKLDEEKKGHRDALLLNMSNSLILHKRINTTLAKAKALRLFVEPVLTRSKENTTHSRRMVFADLQSKEVINELFDVVAPKIFDRPGGYCRIIKTGFRKGDGAETAMIELVDFNEVLKAKTGTSKGGTRRSRRKSSGNAGESAGVVAAAAAVVAPNIVGESNSEEE</sequence>
<dbReference type="GO" id="GO:0046983">
    <property type="term" value="F:protein dimerization activity"/>
    <property type="evidence" value="ECO:0007669"/>
    <property type="project" value="InterPro"/>
</dbReference>
<dbReference type="Pfam" id="PF01000">
    <property type="entry name" value="RNA_pol_A_bac"/>
    <property type="match status" value="1"/>
</dbReference>
<dbReference type="OrthoDB" id="6419102at2759"/>
<evidence type="ECO:0000256" key="11">
    <source>
        <dbReference type="ARBA" id="ARBA00035413"/>
    </source>
</evidence>
<dbReference type="Pfam" id="PF01196">
    <property type="entry name" value="Ribosomal_L17"/>
    <property type="match status" value="1"/>
</dbReference>
<dbReference type="Pfam" id="PF03118">
    <property type="entry name" value="RNA_pol_A_CTD"/>
    <property type="match status" value="1"/>
</dbReference>
<evidence type="ECO:0000256" key="4">
    <source>
        <dbReference type="ARBA" id="ARBA00022478"/>
    </source>
</evidence>
<accession>A0A7R9AJB8</accession>
<keyword evidence="8" id="KW-0804">Transcription</keyword>
<dbReference type="HAMAP" id="MF_01368">
    <property type="entry name" value="Ribosomal_bL17"/>
    <property type="match status" value="1"/>
</dbReference>
<evidence type="ECO:0000256" key="9">
    <source>
        <dbReference type="ARBA" id="ARBA00023274"/>
    </source>
</evidence>
<dbReference type="InterPro" id="IPR036603">
    <property type="entry name" value="RBP11-like"/>
</dbReference>
<evidence type="ECO:0000313" key="16">
    <source>
        <dbReference type="EMBL" id="CAD7254837.1"/>
    </source>
</evidence>
<dbReference type="GO" id="GO:0003735">
    <property type="term" value="F:structural constituent of ribosome"/>
    <property type="evidence" value="ECO:0007669"/>
    <property type="project" value="InterPro"/>
</dbReference>
<evidence type="ECO:0000256" key="12">
    <source>
        <dbReference type="ARBA" id="ARBA00048552"/>
    </source>
</evidence>
<evidence type="ECO:0000256" key="6">
    <source>
        <dbReference type="ARBA" id="ARBA00022695"/>
    </source>
</evidence>
<dbReference type="GO" id="GO:0006412">
    <property type="term" value="P:translation"/>
    <property type="evidence" value="ECO:0007669"/>
    <property type="project" value="InterPro"/>
</dbReference>
<dbReference type="Gene3D" id="2.170.120.12">
    <property type="entry name" value="DNA-directed RNA polymerase, insert domain"/>
    <property type="match status" value="1"/>
</dbReference>
<dbReference type="InterPro" id="IPR036373">
    <property type="entry name" value="Ribosomal_bL17_sf"/>
</dbReference>
<dbReference type="SUPFAM" id="SSF55257">
    <property type="entry name" value="RBP11-like subunits of RNA polymerase"/>
    <property type="match status" value="1"/>
</dbReference>
<dbReference type="SUPFAM" id="SSF47789">
    <property type="entry name" value="C-terminal domain of RNA polymerase alpha subunit"/>
    <property type="match status" value="1"/>
</dbReference>
<keyword evidence="6" id="KW-0548">Nucleotidyltransferase</keyword>
<reference evidence="16" key="1">
    <citation type="submission" date="2020-11" db="EMBL/GenBank/DDBJ databases">
        <authorList>
            <person name="Tran Van P."/>
        </authorList>
    </citation>
    <scope>NUCLEOTIDE SEQUENCE</scope>
</reference>
<feature type="domain" description="DNA-directed RNA polymerase RpoA/D/Rpb3-type" evidence="15">
    <location>
        <begin position="2"/>
        <end position="143"/>
    </location>
</feature>
<dbReference type="Proteomes" id="UP000677054">
    <property type="component" value="Unassembled WGS sequence"/>
</dbReference>
<dbReference type="GO" id="GO:0000428">
    <property type="term" value="C:DNA-directed RNA polymerase complex"/>
    <property type="evidence" value="ECO:0007669"/>
    <property type="project" value="UniProtKB-KW"/>
</dbReference>
<dbReference type="GO" id="GO:0003677">
    <property type="term" value="F:DNA binding"/>
    <property type="evidence" value="ECO:0007669"/>
    <property type="project" value="InterPro"/>
</dbReference>
<feature type="non-terminal residue" evidence="16">
    <location>
        <position position="401"/>
    </location>
</feature>
<comment type="similarity">
    <text evidence="2 13">Belongs to the bacterial ribosomal protein bL17 family.</text>
</comment>
<keyword evidence="7 13" id="KW-0689">Ribosomal protein</keyword>
<dbReference type="Gene3D" id="1.10.150.20">
    <property type="entry name" value="5' to 3' exonuclease, C-terminal subdomain"/>
    <property type="match status" value="1"/>
</dbReference>
<evidence type="ECO:0000259" key="15">
    <source>
        <dbReference type="SMART" id="SM00662"/>
    </source>
</evidence>
<evidence type="ECO:0000256" key="7">
    <source>
        <dbReference type="ARBA" id="ARBA00022980"/>
    </source>
</evidence>
<dbReference type="InterPro" id="IPR036643">
    <property type="entry name" value="RNApol_insert_sf"/>
</dbReference>
<evidence type="ECO:0000256" key="8">
    <source>
        <dbReference type="ARBA" id="ARBA00023163"/>
    </source>
</evidence>
<dbReference type="EC" id="2.7.7.6" evidence="3"/>
<keyword evidence="9 13" id="KW-0687">Ribonucleoprotein</keyword>
<evidence type="ECO:0000256" key="5">
    <source>
        <dbReference type="ARBA" id="ARBA00022679"/>
    </source>
</evidence>
<dbReference type="EMBL" id="CAJPEV010013224">
    <property type="protein sequence ID" value="CAG0906702.1"/>
    <property type="molecule type" value="Genomic_DNA"/>
</dbReference>
<organism evidence="16">
    <name type="scientific">Darwinula stevensoni</name>
    <dbReference type="NCBI Taxonomy" id="69355"/>
    <lineage>
        <taxon>Eukaryota</taxon>
        <taxon>Metazoa</taxon>
        <taxon>Ecdysozoa</taxon>
        <taxon>Arthropoda</taxon>
        <taxon>Crustacea</taxon>
        <taxon>Oligostraca</taxon>
        <taxon>Ostracoda</taxon>
        <taxon>Podocopa</taxon>
        <taxon>Podocopida</taxon>
        <taxon>Darwinulocopina</taxon>
        <taxon>Darwinuloidea</taxon>
        <taxon>Darwinulidae</taxon>
        <taxon>Darwinula</taxon>
    </lineage>
</organism>
<evidence type="ECO:0000256" key="13">
    <source>
        <dbReference type="RuleBase" id="RU000660"/>
    </source>
</evidence>
<evidence type="ECO:0000313" key="17">
    <source>
        <dbReference type="Proteomes" id="UP000677054"/>
    </source>
</evidence>
<evidence type="ECO:0000256" key="10">
    <source>
        <dbReference type="ARBA" id="ARBA00035290"/>
    </source>
</evidence>
<comment type="similarity">
    <text evidence="1">Belongs to the RNA polymerase alpha chain family.</text>
</comment>
<dbReference type="SUPFAM" id="SSF64263">
    <property type="entry name" value="Prokaryotic ribosomal protein L17"/>
    <property type="match status" value="1"/>
</dbReference>